<accession>A0ABX2LBJ1</accession>
<dbReference type="RefSeq" id="WP_174681465.1">
    <property type="nucleotide sequence ID" value="NZ_JABUQZ010000001.1"/>
</dbReference>
<keyword evidence="5" id="KW-1185">Reference proteome</keyword>
<dbReference type="Pfam" id="PF01336">
    <property type="entry name" value="tRNA_anti-codon"/>
    <property type="match status" value="2"/>
</dbReference>
<dbReference type="EMBL" id="JABUQZ010000001">
    <property type="protein sequence ID" value="NUC73645.1"/>
    <property type="molecule type" value="Genomic_DNA"/>
</dbReference>
<feature type="domain" description="OB" evidence="3">
    <location>
        <begin position="175"/>
        <end position="250"/>
    </location>
</feature>
<dbReference type="CDD" id="cd04491">
    <property type="entry name" value="SoSSB_OBF"/>
    <property type="match status" value="3"/>
</dbReference>
<dbReference type="SUPFAM" id="SSF50249">
    <property type="entry name" value="Nucleic acid-binding proteins"/>
    <property type="match status" value="3"/>
</dbReference>
<evidence type="ECO:0000313" key="5">
    <source>
        <dbReference type="Proteomes" id="UP001016761"/>
    </source>
</evidence>
<evidence type="ECO:0000256" key="1">
    <source>
        <dbReference type="ARBA" id="ARBA00023125"/>
    </source>
</evidence>
<dbReference type="NCBIfam" id="NF005551">
    <property type="entry name" value="PRK07211.1"/>
    <property type="match status" value="1"/>
</dbReference>
<evidence type="ECO:0000256" key="2">
    <source>
        <dbReference type="SAM" id="MobiDB-lite"/>
    </source>
</evidence>
<proteinExistence type="predicted"/>
<name>A0ABX2LBJ1_9EURY</name>
<keyword evidence="1" id="KW-0238">DNA-binding</keyword>
<dbReference type="InterPro" id="IPR004365">
    <property type="entry name" value="NA-bd_OB_tRNA"/>
</dbReference>
<feature type="compositionally biased region" description="Acidic residues" evidence="2">
    <location>
        <begin position="410"/>
        <end position="434"/>
    </location>
</feature>
<organism evidence="4 5">
    <name type="scientific">Haloterrigena gelatinilytica</name>
    <dbReference type="NCBI Taxonomy" id="2741724"/>
    <lineage>
        <taxon>Archaea</taxon>
        <taxon>Methanobacteriati</taxon>
        <taxon>Methanobacteriota</taxon>
        <taxon>Stenosarchaea group</taxon>
        <taxon>Halobacteria</taxon>
        <taxon>Halobacteriales</taxon>
        <taxon>Natrialbaceae</taxon>
        <taxon>Haloterrigena</taxon>
    </lineage>
</organism>
<dbReference type="InterPro" id="IPR012340">
    <property type="entry name" value="NA-bd_OB-fold"/>
</dbReference>
<sequence length="486" mass="51418">MSDIEGVYEDLEADVSLEEFREAVEAKVDQMGGLADEETAAMLVAHEIGESEVGGVADIEPGMEEAKFVAKVLSIGDVRTFERDGEDEDGRVVNVEVADETGSVRAAFWDEHAEAATEELEEGQVLRIKGRPKEGFSGVEVSVDDVEPDPDTEIDVQVSDTHTVEALSLGLSNVNLVGLVLDTDSVRTFDRDDGSEGKVSNLVLGDETGRIRVTLWDEQADLATEFDPGETVEVIDGYVKERDGNLELHVGNRGAVEEVDEAVEYVPESTPIEELEIEQTVDIAGVVRSADPKRTFDRDDGSEGQVRNIRVQDATGDIRVALWGDKADIDVGPGDEVALGDVEIQDGWQDDLEASAGWQSTITVLESDSGTAGGESAADDPSNENAGLSAFAGDDESAGAETETSAASSDESDDAGGADAGAESDEPTDGEELEFTGVVVQAGDPVVLDDGESTMSVATDADVGLGEEVTARGIVRDGRLEANDVF</sequence>
<feature type="compositionally biased region" description="Low complexity" evidence="2">
    <location>
        <begin position="399"/>
        <end position="409"/>
    </location>
</feature>
<gene>
    <name evidence="4" type="ORF">HTZ84_15260</name>
</gene>
<comment type="caution">
    <text evidence="4">The sequence shown here is derived from an EMBL/GenBank/DDBJ whole genome shotgun (WGS) entry which is preliminary data.</text>
</comment>
<reference evidence="4 5" key="1">
    <citation type="submission" date="2020-06" db="EMBL/GenBank/DDBJ databases">
        <title>Haloterrigena sp. nov., an extremely halophilic archaeon isolated from a saline sediment.</title>
        <authorList>
            <person name="Liu B.-B."/>
        </authorList>
    </citation>
    <scope>NUCLEOTIDE SEQUENCE [LARGE SCALE GENOMIC DNA]</scope>
    <source>
        <strain evidence="4 5">SYSU A558-1</strain>
    </source>
</reference>
<evidence type="ECO:0000259" key="3">
    <source>
        <dbReference type="Pfam" id="PF01336"/>
    </source>
</evidence>
<dbReference type="Gene3D" id="2.40.50.140">
    <property type="entry name" value="Nucleic acid-binding proteins"/>
    <property type="match status" value="3"/>
</dbReference>
<protein>
    <submittedName>
        <fullName evidence="4">Single-stranded DNA binding protein</fullName>
    </submittedName>
</protein>
<dbReference type="PANTHER" id="PTHR13356:SF10">
    <property type="entry name" value="REPLICATION FACTOR-A PROTEIN 1"/>
    <property type="match status" value="1"/>
</dbReference>
<dbReference type="Proteomes" id="UP001016761">
    <property type="component" value="Unassembled WGS sequence"/>
</dbReference>
<evidence type="ECO:0000313" key="4">
    <source>
        <dbReference type="EMBL" id="NUC73645.1"/>
    </source>
</evidence>
<dbReference type="InterPro" id="IPR051231">
    <property type="entry name" value="SOSS-B"/>
</dbReference>
<dbReference type="PANTHER" id="PTHR13356">
    <property type="entry name" value="OB FOLD NUCLEIC ACID BINDING PROTEIN-RELATED"/>
    <property type="match status" value="1"/>
</dbReference>
<feature type="domain" description="OB" evidence="3">
    <location>
        <begin position="87"/>
        <end position="148"/>
    </location>
</feature>
<feature type="region of interest" description="Disordered" evidence="2">
    <location>
        <begin position="367"/>
        <end position="450"/>
    </location>
</feature>